<gene>
    <name evidence="2" type="ORF">I8D64_08180</name>
</gene>
<proteinExistence type="predicted"/>
<evidence type="ECO:0000313" key="2">
    <source>
        <dbReference type="EMBL" id="MBK0331378.1"/>
    </source>
</evidence>
<evidence type="ECO:0000259" key="1">
    <source>
        <dbReference type="Pfam" id="PF01636"/>
    </source>
</evidence>
<feature type="domain" description="Aminoglycoside phosphotransferase" evidence="1">
    <location>
        <begin position="36"/>
        <end position="254"/>
    </location>
</feature>
<sequence>MTEPTTHRLTWDDLPERVHARVADVLGAPVHAHRSAHGGFSPSTAEVVTARNGRTAFVKAVTARTNAGSMRLNLQEAGNLEHMPPAVPAARLIASFSEGPWFVLMIEAVDGSLPTLPWAPSMLDAVLETLDVLQREATPSPLPSAPSVPDQIGEDLRGFERVHADPPADLDPWIRARIGDLATAGTDGIASLDGDTLCHTDLRADNLLVRSDGSVVIVDWAWAGRGSRVADALQLFASVDDADGALDVDARIDALMDRHGAPRSDATDVLAGILGFFVDASRWDVDPSLPTLGEHRRRSRDRLLPMVRRRWEREGRP</sequence>
<dbReference type="SUPFAM" id="SSF56112">
    <property type="entry name" value="Protein kinase-like (PK-like)"/>
    <property type="match status" value="1"/>
</dbReference>
<dbReference type="Pfam" id="PF01636">
    <property type="entry name" value="APH"/>
    <property type="match status" value="1"/>
</dbReference>
<dbReference type="InterPro" id="IPR008266">
    <property type="entry name" value="Tyr_kinase_AS"/>
</dbReference>
<dbReference type="EMBL" id="JAEDAJ010000003">
    <property type="protein sequence ID" value="MBK0331378.1"/>
    <property type="molecule type" value="Genomic_DNA"/>
</dbReference>
<dbReference type="InterPro" id="IPR002575">
    <property type="entry name" value="Aminoglycoside_PTrfase"/>
</dbReference>
<dbReference type="Gene3D" id="3.90.1200.10">
    <property type="match status" value="1"/>
</dbReference>
<reference evidence="2 3" key="1">
    <citation type="submission" date="2020-12" db="EMBL/GenBank/DDBJ databases">
        <title>Brachybacterium sp. MASK1Z-5, whole genome shotgun sequence.</title>
        <authorList>
            <person name="Tuo L."/>
        </authorList>
    </citation>
    <scope>NUCLEOTIDE SEQUENCE [LARGE SCALE GENOMIC DNA]</scope>
    <source>
        <strain evidence="2 3">MASK1Z-5</strain>
    </source>
</reference>
<evidence type="ECO:0000313" key="3">
    <source>
        <dbReference type="Proteomes" id="UP000612352"/>
    </source>
</evidence>
<dbReference type="InterPro" id="IPR011009">
    <property type="entry name" value="Kinase-like_dom_sf"/>
</dbReference>
<keyword evidence="3" id="KW-1185">Reference proteome</keyword>
<dbReference type="Proteomes" id="UP000612352">
    <property type="component" value="Unassembled WGS sequence"/>
</dbReference>
<comment type="caution">
    <text evidence="2">The sequence shown here is derived from an EMBL/GenBank/DDBJ whole genome shotgun (WGS) entry which is preliminary data.</text>
</comment>
<dbReference type="PROSITE" id="PS00109">
    <property type="entry name" value="PROTEIN_KINASE_TYR"/>
    <property type="match status" value="1"/>
</dbReference>
<accession>A0ABS1B9P5</accession>
<protein>
    <submittedName>
        <fullName evidence="2">Phosphotransferase</fullName>
    </submittedName>
</protein>
<organism evidence="2 3">
    <name type="scientific">Brachybacterium halotolerans</name>
    <dbReference type="NCBI Taxonomy" id="2795215"/>
    <lineage>
        <taxon>Bacteria</taxon>
        <taxon>Bacillati</taxon>
        <taxon>Actinomycetota</taxon>
        <taxon>Actinomycetes</taxon>
        <taxon>Micrococcales</taxon>
        <taxon>Dermabacteraceae</taxon>
        <taxon>Brachybacterium</taxon>
    </lineage>
</organism>
<dbReference type="RefSeq" id="WP_200501991.1">
    <property type="nucleotide sequence ID" value="NZ_JAEDAJ010000003.1"/>
</dbReference>
<name>A0ABS1B9P5_9MICO</name>